<dbReference type="EMBL" id="CP015878">
    <property type="protein sequence ID" value="ANI18353.1"/>
    <property type="molecule type" value="Genomic_DNA"/>
</dbReference>
<feature type="domain" description="Type IV pilin Tt1218-like" evidence="2">
    <location>
        <begin position="30"/>
        <end position="70"/>
    </location>
</feature>
<organism evidence="3 4">
    <name type="scientific">Pseudomonas citronellolis</name>
    <dbReference type="NCBI Taxonomy" id="53408"/>
    <lineage>
        <taxon>Bacteria</taxon>
        <taxon>Pseudomonadati</taxon>
        <taxon>Pseudomonadota</taxon>
        <taxon>Gammaproteobacteria</taxon>
        <taxon>Pseudomonadales</taxon>
        <taxon>Pseudomonadaceae</taxon>
        <taxon>Pseudomonas</taxon>
    </lineage>
</organism>
<dbReference type="Pfam" id="PF07963">
    <property type="entry name" value="N_methyl"/>
    <property type="match status" value="1"/>
</dbReference>
<evidence type="ECO:0000256" key="1">
    <source>
        <dbReference type="SAM" id="Phobius"/>
    </source>
</evidence>
<evidence type="ECO:0000259" key="2">
    <source>
        <dbReference type="Pfam" id="PF22150"/>
    </source>
</evidence>
<evidence type="ECO:0000313" key="3">
    <source>
        <dbReference type="EMBL" id="ANI18353.1"/>
    </source>
</evidence>
<accession>A0A1A9KN17</accession>
<dbReference type="Proteomes" id="UP000077748">
    <property type="component" value="Chromosome"/>
</dbReference>
<dbReference type="InterPro" id="IPR013362">
    <property type="entry name" value="Pilus_4_PilV"/>
</dbReference>
<reference evidence="3 4" key="1">
    <citation type="submission" date="2016-05" db="EMBL/GenBank/DDBJ databases">
        <title>Genome Sequence of Pseudomonas citronellolis Strain SJTE-3, an Estrogens and Persistent Organic Pollutants degradation strain.</title>
        <authorList>
            <person name="Liang R."/>
        </authorList>
    </citation>
    <scope>NUCLEOTIDE SEQUENCE [LARGE SCALE GENOMIC DNA]</scope>
    <source>
        <strain evidence="3 4">SJTE-3</strain>
    </source>
</reference>
<dbReference type="NCBIfam" id="TIGR02532">
    <property type="entry name" value="IV_pilin_GFxxxE"/>
    <property type="match status" value="1"/>
</dbReference>
<protein>
    <submittedName>
        <fullName evidence="3">Type IV pilus modification protein PilV</fullName>
    </submittedName>
</protein>
<gene>
    <name evidence="3" type="ORF">A9C11_04945</name>
</gene>
<dbReference type="NCBIfam" id="TIGR02523">
    <property type="entry name" value="type_IV_pilV"/>
    <property type="match status" value="1"/>
</dbReference>
<evidence type="ECO:0000313" key="4">
    <source>
        <dbReference type="Proteomes" id="UP000077748"/>
    </source>
</evidence>
<name>A0A1A9KN17_9PSED</name>
<dbReference type="Pfam" id="PF22150">
    <property type="entry name" value="Tt1218-like"/>
    <property type="match status" value="1"/>
</dbReference>
<keyword evidence="1" id="KW-0472">Membrane</keyword>
<feature type="transmembrane region" description="Helical" evidence="1">
    <location>
        <begin position="9"/>
        <end position="30"/>
    </location>
</feature>
<keyword evidence="1" id="KW-0812">Transmembrane</keyword>
<sequence length="150" mass="16052">MPSHQTGSTLIEVLIAMVVLAIGLIGMAGLQATSVQSNQGAYYRSQASILANDMADRIRANRANALSGAYTMSSFPDSSTSNSVTGSRAAIDRGEWLNQLASTLPDGTGMVALNGNVFTISIRWNDNRARIKASNDTSSTTETFQYRTRL</sequence>
<proteinExistence type="predicted"/>
<dbReference type="AlphaFoldDB" id="A0A1A9KN17"/>
<dbReference type="InterPro" id="IPR012902">
    <property type="entry name" value="N_methyl_site"/>
</dbReference>
<dbReference type="InterPro" id="IPR054402">
    <property type="entry name" value="Tt1218-like_dom"/>
</dbReference>
<keyword evidence="1" id="KW-1133">Transmembrane helix</keyword>